<organism evidence="1 2">
    <name type="scientific">Linderina pennispora</name>
    <dbReference type="NCBI Taxonomy" id="61395"/>
    <lineage>
        <taxon>Eukaryota</taxon>
        <taxon>Fungi</taxon>
        <taxon>Fungi incertae sedis</taxon>
        <taxon>Zoopagomycota</taxon>
        <taxon>Kickxellomycotina</taxon>
        <taxon>Kickxellomycetes</taxon>
        <taxon>Kickxellales</taxon>
        <taxon>Kickxellaceae</taxon>
        <taxon>Linderina</taxon>
    </lineage>
</organism>
<evidence type="ECO:0000313" key="2">
    <source>
        <dbReference type="Proteomes" id="UP000193922"/>
    </source>
</evidence>
<proteinExistence type="predicted"/>
<name>A0A1Y1W6G9_9FUNG</name>
<keyword evidence="2" id="KW-1185">Reference proteome</keyword>
<dbReference type="RefSeq" id="XP_040742875.1">
    <property type="nucleotide sequence ID" value="XM_040883801.1"/>
</dbReference>
<sequence>MQVPVDHWRCRAQESRMLAVSVICTIGHCAHCLQRRLECLDNQCACPGSPRLSGRLGWLRVDMVQGRNRGVSLRLENRRIHVPIPRAAVIHLDVQANEPADSTEAAEAFGLAHQAAFALRQAISL</sequence>
<dbReference type="AlphaFoldDB" id="A0A1Y1W6G9"/>
<comment type="caution">
    <text evidence="1">The sequence shown here is derived from an EMBL/GenBank/DDBJ whole genome shotgun (WGS) entry which is preliminary data.</text>
</comment>
<dbReference type="GeneID" id="63800449"/>
<evidence type="ECO:0000313" key="1">
    <source>
        <dbReference type="EMBL" id="ORX69143.1"/>
    </source>
</evidence>
<reference evidence="1 2" key="1">
    <citation type="submission" date="2016-07" db="EMBL/GenBank/DDBJ databases">
        <title>Pervasive Adenine N6-methylation of Active Genes in Fungi.</title>
        <authorList>
            <consortium name="DOE Joint Genome Institute"/>
            <person name="Mondo S.J."/>
            <person name="Dannebaum R.O."/>
            <person name="Kuo R.C."/>
            <person name="Labutti K."/>
            <person name="Haridas S."/>
            <person name="Kuo A."/>
            <person name="Salamov A."/>
            <person name="Ahrendt S.R."/>
            <person name="Lipzen A."/>
            <person name="Sullivan W."/>
            <person name="Andreopoulos W.B."/>
            <person name="Clum A."/>
            <person name="Lindquist E."/>
            <person name="Daum C."/>
            <person name="Ramamoorthy G.K."/>
            <person name="Gryganskyi A."/>
            <person name="Culley D."/>
            <person name="Magnuson J.K."/>
            <person name="James T.Y."/>
            <person name="O'Malley M.A."/>
            <person name="Stajich J.E."/>
            <person name="Spatafora J.W."/>
            <person name="Visel A."/>
            <person name="Grigoriev I.V."/>
        </authorList>
    </citation>
    <scope>NUCLEOTIDE SEQUENCE [LARGE SCALE GENOMIC DNA]</scope>
    <source>
        <strain evidence="1 2">ATCC 12442</strain>
    </source>
</reference>
<dbReference type="Proteomes" id="UP000193922">
    <property type="component" value="Unassembled WGS sequence"/>
</dbReference>
<accession>A0A1Y1W6G9</accession>
<protein>
    <submittedName>
        <fullName evidence="1">Uncharacterized protein</fullName>
    </submittedName>
</protein>
<dbReference type="EMBL" id="MCFD01000008">
    <property type="protein sequence ID" value="ORX69143.1"/>
    <property type="molecule type" value="Genomic_DNA"/>
</dbReference>
<gene>
    <name evidence="1" type="ORF">DL89DRAFT_172045</name>
</gene>